<keyword evidence="3" id="KW-1185">Reference proteome</keyword>
<feature type="signal peptide" evidence="1">
    <location>
        <begin position="1"/>
        <end position="20"/>
    </location>
</feature>
<protein>
    <recommendedName>
        <fullName evidence="4">Chondroitin proteoglycan 4 domain-containing protein</fullName>
    </recommendedName>
</protein>
<evidence type="ECO:0000256" key="1">
    <source>
        <dbReference type="SAM" id="SignalP"/>
    </source>
</evidence>
<reference evidence="2 3" key="1">
    <citation type="journal article" date="2015" name="Genome Biol.">
        <title>Comparative genomics of Steinernema reveals deeply conserved gene regulatory networks.</title>
        <authorList>
            <person name="Dillman A.R."/>
            <person name="Macchietto M."/>
            <person name="Porter C.F."/>
            <person name="Rogers A."/>
            <person name="Williams B."/>
            <person name="Antoshechkin I."/>
            <person name="Lee M.M."/>
            <person name="Goodwin Z."/>
            <person name="Lu X."/>
            <person name="Lewis E.E."/>
            <person name="Goodrich-Blair H."/>
            <person name="Stock S.P."/>
            <person name="Adams B.J."/>
            <person name="Sternberg P.W."/>
            <person name="Mortazavi A."/>
        </authorList>
    </citation>
    <scope>NUCLEOTIDE SEQUENCE [LARGE SCALE GENOMIC DNA]</scope>
    <source>
        <strain evidence="2 3">ALL</strain>
    </source>
</reference>
<feature type="chain" id="PRO_5020942919" description="Chondroitin proteoglycan 4 domain-containing protein" evidence="1">
    <location>
        <begin position="21"/>
        <end position="269"/>
    </location>
</feature>
<sequence length="269" mass="29685">MNSSSAFLLVLLFCLDATQGARMKSAFLKLYSSSGAALVADLIEQPEGPSPACVDKVANAIREDFANQDIDVENGIFEKMGDSRTFERMCKIFRENVQTFEGCPKREKESPSALIVLLKLVCEHYHADFKTDLECVADMEKSMTVRCQESCLDQEGEDPSKLKTLKLIEPQSSCRLAYCTLRCVANQVQECDEGNNFKAAYGDIGAAQILLGIEERTGNRANRAHQIIKSQKVPIKCRTAIQKAISTAAKVVTEKPKPARTPILSVIDV</sequence>
<proteinExistence type="predicted"/>
<name>A0A4U5LY66_STECR</name>
<keyword evidence="1" id="KW-0732">Signal</keyword>
<dbReference type="OrthoDB" id="5864052at2759"/>
<reference evidence="2 3" key="2">
    <citation type="journal article" date="2019" name="G3 (Bethesda)">
        <title>Hybrid Assembly of the Genome of the Entomopathogenic Nematode Steinernema carpocapsae Identifies the X-Chromosome.</title>
        <authorList>
            <person name="Serra L."/>
            <person name="Macchietto M."/>
            <person name="Macias-Munoz A."/>
            <person name="McGill C.J."/>
            <person name="Rodriguez I.M."/>
            <person name="Rodriguez B."/>
            <person name="Murad R."/>
            <person name="Mortazavi A."/>
        </authorList>
    </citation>
    <scope>NUCLEOTIDE SEQUENCE [LARGE SCALE GENOMIC DNA]</scope>
    <source>
        <strain evidence="2 3">ALL</strain>
    </source>
</reference>
<dbReference type="Proteomes" id="UP000298663">
    <property type="component" value="Unassembled WGS sequence"/>
</dbReference>
<evidence type="ECO:0008006" key="4">
    <source>
        <dbReference type="Google" id="ProtNLM"/>
    </source>
</evidence>
<evidence type="ECO:0000313" key="2">
    <source>
        <dbReference type="EMBL" id="TKR61187.1"/>
    </source>
</evidence>
<gene>
    <name evidence="2" type="ORF">L596_028331</name>
</gene>
<dbReference type="EMBL" id="AZBU02000011">
    <property type="protein sequence ID" value="TKR61187.1"/>
    <property type="molecule type" value="Genomic_DNA"/>
</dbReference>
<organism evidence="2 3">
    <name type="scientific">Steinernema carpocapsae</name>
    <name type="common">Entomopathogenic nematode</name>
    <dbReference type="NCBI Taxonomy" id="34508"/>
    <lineage>
        <taxon>Eukaryota</taxon>
        <taxon>Metazoa</taxon>
        <taxon>Ecdysozoa</taxon>
        <taxon>Nematoda</taxon>
        <taxon>Chromadorea</taxon>
        <taxon>Rhabditida</taxon>
        <taxon>Tylenchina</taxon>
        <taxon>Panagrolaimomorpha</taxon>
        <taxon>Strongyloidoidea</taxon>
        <taxon>Steinernematidae</taxon>
        <taxon>Steinernema</taxon>
    </lineage>
</organism>
<comment type="caution">
    <text evidence="2">The sequence shown here is derived from an EMBL/GenBank/DDBJ whole genome shotgun (WGS) entry which is preliminary data.</text>
</comment>
<accession>A0A4U5LY66</accession>
<evidence type="ECO:0000313" key="3">
    <source>
        <dbReference type="Proteomes" id="UP000298663"/>
    </source>
</evidence>
<dbReference type="AlphaFoldDB" id="A0A4U5LY66"/>